<evidence type="ECO:0000313" key="3">
    <source>
        <dbReference type="EMBL" id="MBS3681227.1"/>
    </source>
</evidence>
<reference evidence="3 4" key="1">
    <citation type="submission" date="2021-05" db="EMBL/GenBank/DDBJ databases">
        <title>Ornithinibacillus massiliensis sp. nov.</title>
        <authorList>
            <person name="Iwaza R."/>
            <person name="Lagier J.-C."/>
            <person name="Raoult D."/>
        </authorList>
    </citation>
    <scope>NUCLEOTIDE SEQUENCE [LARGE SCALE GENOMIC DNA]</scope>
    <source>
        <strain evidence="3 4">Marseille-P3601</strain>
    </source>
</reference>
<keyword evidence="1" id="KW-0175">Coiled coil</keyword>
<dbReference type="Proteomes" id="UP000681870">
    <property type="component" value="Unassembled WGS sequence"/>
</dbReference>
<evidence type="ECO:0000256" key="1">
    <source>
        <dbReference type="SAM" id="Coils"/>
    </source>
</evidence>
<feature type="compositionally biased region" description="Polar residues" evidence="2">
    <location>
        <begin position="333"/>
        <end position="345"/>
    </location>
</feature>
<comment type="caution">
    <text evidence="3">The sequence shown here is derived from an EMBL/GenBank/DDBJ whole genome shotgun (WGS) entry which is preliminary data.</text>
</comment>
<sequence>MYRFKLYNVNEIENLKQRLEDYKQHLESTITSKTSNNYPELHQALNESKEKNIRLKGELRRMETHYQEQINRYEQQAKNITAKLESIDDSISQLKYDISQLKGEVNGFQFQELINKLNQLIVKTDENLLTIKRDMDLQDQTFSQIKEQLKPKSEPQTVSRQSDYRRVQNMLQSITTSNGNQMLPNTTRRKPIQPSNSSINRLPTRANNKNTTLSINQGRKSFVNSQYEFNKNIIKKKKTPNPVQENAIKDEHQSQSTLTPTNPDPLVNTNSELSTPIIPSPQTKLIEESKQESESLTTLNKNENESLTNLNKNESESIDSSSHSTKQDIKTELPNQSTESAAMNESTKRSSFFSFFKSK</sequence>
<evidence type="ECO:0000313" key="4">
    <source>
        <dbReference type="Proteomes" id="UP000681870"/>
    </source>
</evidence>
<feature type="coiled-coil region" evidence="1">
    <location>
        <begin position="9"/>
        <end position="90"/>
    </location>
</feature>
<keyword evidence="4" id="KW-1185">Reference proteome</keyword>
<proteinExistence type="predicted"/>
<evidence type="ECO:0000256" key="2">
    <source>
        <dbReference type="SAM" id="MobiDB-lite"/>
    </source>
</evidence>
<feature type="compositionally biased region" description="Low complexity" evidence="2">
    <location>
        <begin position="350"/>
        <end position="359"/>
    </location>
</feature>
<dbReference type="EMBL" id="JAGXBY010000004">
    <property type="protein sequence ID" value="MBS3681227.1"/>
    <property type="molecule type" value="Genomic_DNA"/>
</dbReference>
<feature type="compositionally biased region" description="Polar residues" evidence="2">
    <location>
        <begin position="193"/>
        <end position="211"/>
    </location>
</feature>
<feature type="region of interest" description="Disordered" evidence="2">
    <location>
        <begin position="233"/>
        <end position="359"/>
    </location>
</feature>
<protein>
    <submittedName>
        <fullName evidence="3">Uncharacterized protein</fullName>
    </submittedName>
</protein>
<gene>
    <name evidence="3" type="ORF">KGF86_13545</name>
</gene>
<feature type="compositionally biased region" description="Polar residues" evidence="2">
    <location>
        <begin position="294"/>
        <end position="312"/>
    </location>
</feature>
<name>A0ABS5MH77_9BACI</name>
<organism evidence="3 4">
    <name type="scientific">Ornithinibacillus massiliensis</name>
    <dbReference type="NCBI Taxonomy" id="1944633"/>
    <lineage>
        <taxon>Bacteria</taxon>
        <taxon>Bacillati</taxon>
        <taxon>Bacillota</taxon>
        <taxon>Bacilli</taxon>
        <taxon>Bacillales</taxon>
        <taxon>Bacillaceae</taxon>
        <taxon>Ornithinibacillus</taxon>
    </lineage>
</organism>
<feature type="compositionally biased region" description="Polar residues" evidence="2">
    <location>
        <begin position="254"/>
        <end position="274"/>
    </location>
</feature>
<feature type="compositionally biased region" description="Polar residues" evidence="2">
    <location>
        <begin position="177"/>
        <end position="186"/>
    </location>
</feature>
<accession>A0ABS5MH77</accession>
<feature type="region of interest" description="Disordered" evidence="2">
    <location>
        <begin position="177"/>
        <end position="211"/>
    </location>
</feature>